<keyword evidence="2" id="KW-1133">Transmembrane helix</keyword>
<keyword evidence="2" id="KW-0812">Transmembrane</keyword>
<dbReference type="HOGENOM" id="CLU_173993_0_0_11"/>
<dbReference type="Proteomes" id="UP000193710">
    <property type="component" value="Unassembled WGS sequence"/>
</dbReference>
<keyword evidence="5" id="KW-1185">Reference proteome</keyword>
<reference evidence="4 5" key="3">
    <citation type="submission" date="2016-01" db="EMBL/GenBank/DDBJ databases">
        <title>The new phylogeny of the genus Mycobacterium.</title>
        <authorList>
            <person name="Tarcisio F."/>
            <person name="Conor M."/>
            <person name="Antonella G."/>
            <person name="Elisabetta G."/>
            <person name="Giulia F.S."/>
            <person name="Sara T."/>
            <person name="Anna F."/>
            <person name="Clotilde B."/>
            <person name="Roberto B."/>
            <person name="Veronica D.S."/>
            <person name="Fabio R."/>
            <person name="Monica P."/>
            <person name="Olivier J."/>
            <person name="Enrico T."/>
            <person name="Nicola S."/>
        </authorList>
    </citation>
    <scope>NUCLEOTIDE SEQUENCE [LARGE SCALE GENOMIC DNA]</scope>
    <source>
        <strain evidence="4 5">DSM 44626</strain>
    </source>
</reference>
<feature type="compositionally biased region" description="Pro residues" evidence="1">
    <location>
        <begin position="85"/>
        <end position="97"/>
    </location>
</feature>
<gene>
    <name evidence="4" type="ORF">AWC29_20380</name>
    <name evidence="3" type="ORF">BN973_02707</name>
</gene>
<proteinExistence type="predicted"/>
<evidence type="ECO:0000256" key="1">
    <source>
        <dbReference type="SAM" id="MobiDB-lite"/>
    </source>
</evidence>
<protein>
    <submittedName>
        <fullName evidence="3">Uncharacterized protein</fullName>
    </submittedName>
</protein>
<evidence type="ECO:0000313" key="3">
    <source>
        <dbReference type="EMBL" id="CDO88343.1"/>
    </source>
</evidence>
<evidence type="ECO:0000313" key="5">
    <source>
        <dbReference type="Proteomes" id="UP000193710"/>
    </source>
</evidence>
<dbReference type="eggNOG" id="ENOG5031UBT">
    <property type="taxonomic scope" value="Bacteria"/>
</dbReference>
<evidence type="ECO:0000313" key="4">
    <source>
        <dbReference type="EMBL" id="ORX02208.1"/>
    </source>
</evidence>
<dbReference type="EMBL" id="HG964446">
    <property type="protein sequence ID" value="CDO88343.1"/>
    <property type="molecule type" value="Genomic_DNA"/>
</dbReference>
<reference evidence="3" key="2">
    <citation type="submission" date="2014-04" db="EMBL/GenBank/DDBJ databases">
        <authorList>
            <person name="Xu Y.W."/>
            <person name="Yang Q."/>
        </authorList>
    </citation>
    <scope>NUCLEOTIDE SEQUENCE</scope>
    <source>
        <strain evidence="3">DSM 44626</strain>
    </source>
</reference>
<accession>A0A024JYL5</accession>
<dbReference type="STRING" id="47839.BN973_02707"/>
<sequence length="109" mass="10813">MTSEKTDTGAPGRRFSTAALVAAGLAGLIVGAIAAFAVTGLVFTIRVQLPPPPYPPPFSSQTPGYPAPPAPSTTSFAPTTAPAPSVVPAPPLPPGPHAQPSSAPLEPQP</sequence>
<feature type="transmembrane region" description="Helical" evidence="2">
    <location>
        <begin position="20"/>
        <end position="43"/>
    </location>
</feature>
<keyword evidence="2" id="KW-0472">Membrane</keyword>
<dbReference type="RefSeq" id="WP_051641243.1">
    <property type="nucleotide sequence ID" value="NZ_HG964446.1"/>
</dbReference>
<reference evidence="3" key="1">
    <citation type="journal article" date="2014" name="Genome Announc.">
        <title>Draft Genome Sequence of Mycobacterium triplex DSM 44626.</title>
        <authorList>
            <person name="Sassi M."/>
            <person name="Croce O."/>
            <person name="Robert C."/>
            <person name="Raoult D."/>
            <person name="Drancourt M."/>
        </authorList>
    </citation>
    <scope>NUCLEOTIDE SEQUENCE [LARGE SCALE GENOMIC DNA]</scope>
    <source>
        <strain evidence="3">DSM 44626</strain>
    </source>
</reference>
<feature type="region of interest" description="Disordered" evidence="1">
    <location>
        <begin position="52"/>
        <end position="109"/>
    </location>
</feature>
<evidence type="ECO:0000256" key="2">
    <source>
        <dbReference type="SAM" id="Phobius"/>
    </source>
</evidence>
<name>A0A024JYL5_9MYCO</name>
<dbReference type="Proteomes" id="UP000028880">
    <property type="component" value="Unassembled WGS sequence"/>
</dbReference>
<feature type="compositionally biased region" description="Low complexity" evidence="1">
    <location>
        <begin position="72"/>
        <end position="84"/>
    </location>
</feature>
<organism evidence="3">
    <name type="scientific">Mycobacterium triplex</name>
    <dbReference type="NCBI Taxonomy" id="47839"/>
    <lineage>
        <taxon>Bacteria</taxon>
        <taxon>Bacillati</taxon>
        <taxon>Actinomycetota</taxon>
        <taxon>Actinomycetes</taxon>
        <taxon>Mycobacteriales</taxon>
        <taxon>Mycobacteriaceae</taxon>
        <taxon>Mycobacterium</taxon>
        <taxon>Mycobacterium simiae complex</taxon>
    </lineage>
</organism>
<dbReference type="EMBL" id="LQPY01000027">
    <property type="protein sequence ID" value="ORX02208.1"/>
    <property type="molecule type" value="Genomic_DNA"/>
</dbReference>
<dbReference type="AlphaFoldDB" id="A0A024JYL5"/>